<dbReference type="Pfam" id="PF00300">
    <property type="entry name" value="His_Phos_1"/>
    <property type="match status" value="1"/>
</dbReference>
<dbReference type="SMART" id="SM00855">
    <property type="entry name" value="PGAM"/>
    <property type="match status" value="1"/>
</dbReference>
<dbReference type="SUPFAM" id="SSF53254">
    <property type="entry name" value="Phosphoglycerate mutase-like"/>
    <property type="match status" value="1"/>
</dbReference>
<dbReference type="InterPro" id="IPR050275">
    <property type="entry name" value="PGM_Phosphatase"/>
</dbReference>
<dbReference type="EMBL" id="QGGV01000003">
    <property type="protein sequence ID" value="PWK56962.1"/>
    <property type="molecule type" value="Genomic_DNA"/>
</dbReference>
<organism evidence="1 2">
    <name type="scientific">Silicimonas algicola</name>
    <dbReference type="NCBI Taxonomy" id="1826607"/>
    <lineage>
        <taxon>Bacteria</taxon>
        <taxon>Pseudomonadati</taxon>
        <taxon>Pseudomonadota</taxon>
        <taxon>Alphaproteobacteria</taxon>
        <taxon>Rhodobacterales</taxon>
        <taxon>Paracoccaceae</taxon>
    </lineage>
</organism>
<dbReference type="RefSeq" id="WP_241239858.1">
    <property type="nucleotide sequence ID" value="NZ_CP034588.1"/>
</dbReference>
<gene>
    <name evidence="1" type="ORF">C8D95_103196</name>
</gene>
<keyword evidence="2" id="KW-1185">Reference proteome</keyword>
<dbReference type="InterPro" id="IPR029033">
    <property type="entry name" value="His_PPase_superfam"/>
</dbReference>
<evidence type="ECO:0000313" key="2">
    <source>
        <dbReference type="Proteomes" id="UP000245390"/>
    </source>
</evidence>
<evidence type="ECO:0000313" key="1">
    <source>
        <dbReference type="EMBL" id="PWK56962.1"/>
    </source>
</evidence>
<dbReference type="Gene3D" id="3.40.50.1240">
    <property type="entry name" value="Phosphoglycerate mutase-like"/>
    <property type="match status" value="1"/>
</dbReference>
<protein>
    <submittedName>
        <fullName evidence="1">Alpha-ribazole phosphatase</fullName>
    </submittedName>
</protein>
<dbReference type="GO" id="GO:0016791">
    <property type="term" value="F:phosphatase activity"/>
    <property type="evidence" value="ECO:0007669"/>
    <property type="project" value="TreeGrafter"/>
</dbReference>
<dbReference type="PANTHER" id="PTHR48100:SF62">
    <property type="entry name" value="GLUCOSYL-3-PHOSPHOGLYCERATE PHOSPHATASE"/>
    <property type="match status" value="1"/>
</dbReference>
<accession>A0A316G8M9</accession>
<dbReference type="AlphaFoldDB" id="A0A316G8M9"/>
<dbReference type="InterPro" id="IPR013078">
    <property type="entry name" value="His_Pase_superF_clade-1"/>
</dbReference>
<sequence>MTLQIARTMERRGVLRMFSAGDLILIRHAEAGTGDRLAGRSETDLTEAARASLAALSGRVPEVAALRISPARRCRDTAELLWPGRVVQADERLREQDFGDWDGRSWADIPDLGPLDRDALADHAPPSGESFRAMSDRAAPALRDAAREAANAPVAVVAHAGTVRAALGIALGDAAQGLAFEVDPLSVTRFRALADGGLAIRSVNGRFA</sequence>
<name>A0A316G8M9_9RHOB</name>
<dbReference type="Proteomes" id="UP000245390">
    <property type="component" value="Unassembled WGS sequence"/>
</dbReference>
<comment type="caution">
    <text evidence="1">The sequence shown here is derived from an EMBL/GenBank/DDBJ whole genome shotgun (WGS) entry which is preliminary data.</text>
</comment>
<proteinExistence type="predicted"/>
<dbReference type="GO" id="GO:0005737">
    <property type="term" value="C:cytoplasm"/>
    <property type="evidence" value="ECO:0007669"/>
    <property type="project" value="TreeGrafter"/>
</dbReference>
<reference evidence="1 2" key="1">
    <citation type="submission" date="2018-05" db="EMBL/GenBank/DDBJ databases">
        <title>Genomic Encyclopedia of Type Strains, Phase IV (KMG-IV): sequencing the most valuable type-strain genomes for metagenomic binning, comparative biology and taxonomic classification.</title>
        <authorList>
            <person name="Goeker M."/>
        </authorList>
    </citation>
    <scope>NUCLEOTIDE SEQUENCE [LARGE SCALE GENOMIC DNA]</scope>
    <source>
        <strain evidence="1 2">DSM 103371</strain>
    </source>
</reference>
<dbReference type="PANTHER" id="PTHR48100">
    <property type="entry name" value="BROAD-SPECIFICITY PHOSPHATASE YOR283W-RELATED"/>
    <property type="match status" value="1"/>
</dbReference>